<proteinExistence type="predicted"/>
<dbReference type="EMBL" id="JBHSPR010000024">
    <property type="protein sequence ID" value="MFC6019979.1"/>
    <property type="molecule type" value="Genomic_DNA"/>
</dbReference>
<dbReference type="SUPFAM" id="SSF88946">
    <property type="entry name" value="Sigma2 domain of RNA polymerase sigma factors"/>
    <property type="match status" value="1"/>
</dbReference>
<dbReference type="PANTHER" id="PTHR43133:SF8">
    <property type="entry name" value="RNA POLYMERASE SIGMA FACTOR HI_1459-RELATED"/>
    <property type="match status" value="1"/>
</dbReference>
<dbReference type="InterPro" id="IPR007627">
    <property type="entry name" value="RNA_pol_sigma70_r2"/>
</dbReference>
<evidence type="ECO:0000256" key="4">
    <source>
        <dbReference type="ARBA" id="ARBA00023163"/>
    </source>
</evidence>
<evidence type="ECO:0000256" key="1">
    <source>
        <dbReference type="ARBA" id="ARBA00023015"/>
    </source>
</evidence>
<feature type="domain" description="RNA polymerase sigma-70 region 2" evidence="6">
    <location>
        <begin position="27"/>
        <end position="89"/>
    </location>
</feature>
<feature type="region of interest" description="Disordered" evidence="5">
    <location>
        <begin position="166"/>
        <end position="186"/>
    </location>
</feature>
<name>A0ABW1KEA4_9ACTN</name>
<sequence>MSRRSSSKEDRPDPGEEDWQRVEKAWRAHYAALAAHAYQTLRDPDEAEDVAQEALLQYAFHRGPIDNPLAWLRRVAHNRAVDRVRAKTRECPTDPENIRPNHCGADAEKRVELAETIQGLVATPDGVRTALVMAAEGQSGDAIAKRIGTNPVNTRQLISRAREELRRLTGRGKPSRDNAHRDGRTV</sequence>
<evidence type="ECO:0000256" key="2">
    <source>
        <dbReference type="ARBA" id="ARBA00023082"/>
    </source>
</evidence>
<keyword evidence="2" id="KW-0731">Sigma factor</keyword>
<evidence type="ECO:0000259" key="6">
    <source>
        <dbReference type="Pfam" id="PF04542"/>
    </source>
</evidence>
<keyword evidence="4" id="KW-0804">Transcription</keyword>
<dbReference type="InterPro" id="IPR013325">
    <property type="entry name" value="RNA_pol_sigma_r2"/>
</dbReference>
<dbReference type="InterPro" id="IPR039425">
    <property type="entry name" value="RNA_pol_sigma-70-like"/>
</dbReference>
<keyword evidence="3" id="KW-0238">DNA-binding</keyword>
<gene>
    <name evidence="7" type="ORF">ACFP2T_27760</name>
</gene>
<evidence type="ECO:0000313" key="7">
    <source>
        <dbReference type="EMBL" id="MFC6019979.1"/>
    </source>
</evidence>
<dbReference type="InterPro" id="IPR036388">
    <property type="entry name" value="WH-like_DNA-bd_sf"/>
</dbReference>
<comment type="caution">
    <text evidence="7">The sequence shown here is derived from an EMBL/GenBank/DDBJ whole genome shotgun (WGS) entry which is preliminary data.</text>
</comment>
<accession>A0ABW1KEA4</accession>
<keyword evidence="8" id="KW-1185">Reference proteome</keyword>
<evidence type="ECO:0000256" key="3">
    <source>
        <dbReference type="ARBA" id="ARBA00023125"/>
    </source>
</evidence>
<dbReference type="Gene3D" id="1.10.10.10">
    <property type="entry name" value="Winged helix-like DNA-binding domain superfamily/Winged helix DNA-binding domain"/>
    <property type="match status" value="1"/>
</dbReference>
<evidence type="ECO:0000256" key="5">
    <source>
        <dbReference type="SAM" id="MobiDB-lite"/>
    </source>
</evidence>
<feature type="region of interest" description="Disordered" evidence="5">
    <location>
        <begin position="1"/>
        <end position="20"/>
    </location>
</feature>
<dbReference type="Proteomes" id="UP001596203">
    <property type="component" value="Unassembled WGS sequence"/>
</dbReference>
<reference evidence="8" key="1">
    <citation type="journal article" date="2019" name="Int. J. Syst. Evol. Microbiol.">
        <title>The Global Catalogue of Microorganisms (GCM) 10K type strain sequencing project: providing services to taxonomists for standard genome sequencing and annotation.</title>
        <authorList>
            <consortium name="The Broad Institute Genomics Platform"/>
            <consortium name="The Broad Institute Genome Sequencing Center for Infectious Disease"/>
            <person name="Wu L."/>
            <person name="Ma J."/>
        </authorList>
    </citation>
    <scope>NUCLEOTIDE SEQUENCE [LARGE SCALE GENOMIC DNA]</scope>
    <source>
        <strain evidence="8">ZS-35-S2</strain>
    </source>
</reference>
<organism evidence="7 8">
    <name type="scientific">Plantactinospora solaniradicis</name>
    <dbReference type="NCBI Taxonomy" id="1723736"/>
    <lineage>
        <taxon>Bacteria</taxon>
        <taxon>Bacillati</taxon>
        <taxon>Actinomycetota</taxon>
        <taxon>Actinomycetes</taxon>
        <taxon>Micromonosporales</taxon>
        <taxon>Micromonosporaceae</taxon>
        <taxon>Plantactinospora</taxon>
    </lineage>
</organism>
<dbReference type="RefSeq" id="WP_377426578.1">
    <property type="nucleotide sequence ID" value="NZ_JBHSPR010000024.1"/>
</dbReference>
<dbReference type="Pfam" id="PF04542">
    <property type="entry name" value="Sigma70_r2"/>
    <property type="match status" value="1"/>
</dbReference>
<evidence type="ECO:0000313" key="8">
    <source>
        <dbReference type="Proteomes" id="UP001596203"/>
    </source>
</evidence>
<protein>
    <submittedName>
        <fullName evidence="7">RNA polymerase sigma factor</fullName>
    </submittedName>
</protein>
<keyword evidence="1" id="KW-0805">Transcription regulation</keyword>
<dbReference type="Gene3D" id="1.10.1740.10">
    <property type="match status" value="1"/>
</dbReference>
<feature type="compositionally biased region" description="Basic and acidic residues" evidence="5">
    <location>
        <begin position="174"/>
        <end position="186"/>
    </location>
</feature>
<dbReference type="PANTHER" id="PTHR43133">
    <property type="entry name" value="RNA POLYMERASE ECF-TYPE SIGMA FACTO"/>
    <property type="match status" value="1"/>
</dbReference>